<gene>
    <name evidence="1" type="ORF">BDN72DRAFT_443735</name>
</gene>
<dbReference type="EMBL" id="ML208262">
    <property type="protein sequence ID" value="TFK75545.1"/>
    <property type="molecule type" value="Genomic_DNA"/>
</dbReference>
<proteinExistence type="predicted"/>
<evidence type="ECO:0000313" key="2">
    <source>
        <dbReference type="Proteomes" id="UP000308600"/>
    </source>
</evidence>
<sequence>MVTSMILDVVLGLLGLYLLFRVLGRPKATLPGPRPLPIIGNFLDMPKEKEWLTFTEWGGRWGPRIWVSVFGQNTLILNSFQDAVDLLEKRSAICSDRPFLAMGDLTGYNHTIGLTPYAEERFRAIRKFYHQLMGTPTSVSKFYPIEEEENRRFLQQLSMNTENLPVHIRKTASAIILRISHGYRVQESNDPFILLADTATDDFSKILTGHFLVNLVPALKYLPDWIPGTGFKQMARSWAATLDDMVELPHAYVKQQMAQGIAEQSLTSRLLEENVDMNPQVEDHIKCAASAVYSAGSETTAATIHAFFKAMILYPEVQRKAQEEIDAVIGDDMLPTCADRDKLPYVHALILELLRWHTVAPCGVPHRVTEDNIFKGYFIPKGTVVITNLWAMAHDPDLYPDPMIFDPSRFLRTPGHEPQRDPRTITFGFGRRICPGRILAETSIFLSCAMTLAVYDISKVEENGKALVPDPEQMTGLVSHPTPFKFTIRPRSKAAVALINGTI</sequence>
<protein>
    <submittedName>
        <fullName evidence="1">Cytochrome P450</fullName>
    </submittedName>
</protein>
<accession>A0ACD3BCH8</accession>
<keyword evidence="2" id="KW-1185">Reference proteome</keyword>
<name>A0ACD3BCH8_9AGAR</name>
<evidence type="ECO:0000313" key="1">
    <source>
        <dbReference type="EMBL" id="TFK75545.1"/>
    </source>
</evidence>
<dbReference type="Proteomes" id="UP000308600">
    <property type="component" value="Unassembled WGS sequence"/>
</dbReference>
<organism evidence="1 2">
    <name type="scientific">Pluteus cervinus</name>
    <dbReference type="NCBI Taxonomy" id="181527"/>
    <lineage>
        <taxon>Eukaryota</taxon>
        <taxon>Fungi</taxon>
        <taxon>Dikarya</taxon>
        <taxon>Basidiomycota</taxon>
        <taxon>Agaricomycotina</taxon>
        <taxon>Agaricomycetes</taxon>
        <taxon>Agaricomycetidae</taxon>
        <taxon>Agaricales</taxon>
        <taxon>Pluteineae</taxon>
        <taxon>Pluteaceae</taxon>
        <taxon>Pluteus</taxon>
    </lineage>
</organism>
<reference evidence="1 2" key="1">
    <citation type="journal article" date="2019" name="Nat. Ecol. Evol.">
        <title>Megaphylogeny resolves global patterns of mushroom evolution.</title>
        <authorList>
            <person name="Varga T."/>
            <person name="Krizsan K."/>
            <person name="Foldi C."/>
            <person name="Dima B."/>
            <person name="Sanchez-Garcia M."/>
            <person name="Sanchez-Ramirez S."/>
            <person name="Szollosi G.J."/>
            <person name="Szarkandi J.G."/>
            <person name="Papp V."/>
            <person name="Albert L."/>
            <person name="Andreopoulos W."/>
            <person name="Angelini C."/>
            <person name="Antonin V."/>
            <person name="Barry K.W."/>
            <person name="Bougher N.L."/>
            <person name="Buchanan P."/>
            <person name="Buyck B."/>
            <person name="Bense V."/>
            <person name="Catcheside P."/>
            <person name="Chovatia M."/>
            <person name="Cooper J."/>
            <person name="Damon W."/>
            <person name="Desjardin D."/>
            <person name="Finy P."/>
            <person name="Geml J."/>
            <person name="Haridas S."/>
            <person name="Hughes K."/>
            <person name="Justo A."/>
            <person name="Karasinski D."/>
            <person name="Kautmanova I."/>
            <person name="Kiss B."/>
            <person name="Kocsube S."/>
            <person name="Kotiranta H."/>
            <person name="LaButti K.M."/>
            <person name="Lechner B.E."/>
            <person name="Liimatainen K."/>
            <person name="Lipzen A."/>
            <person name="Lukacs Z."/>
            <person name="Mihaltcheva S."/>
            <person name="Morgado L.N."/>
            <person name="Niskanen T."/>
            <person name="Noordeloos M.E."/>
            <person name="Ohm R.A."/>
            <person name="Ortiz-Santana B."/>
            <person name="Ovrebo C."/>
            <person name="Racz N."/>
            <person name="Riley R."/>
            <person name="Savchenko A."/>
            <person name="Shiryaev A."/>
            <person name="Soop K."/>
            <person name="Spirin V."/>
            <person name="Szebenyi C."/>
            <person name="Tomsovsky M."/>
            <person name="Tulloss R.E."/>
            <person name="Uehling J."/>
            <person name="Grigoriev I.V."/>
            <person name="Vagvolgyi C."/>
            <person name="Papp T."/>
            <person name="Martin F.M."/>
            <person name="Miettinen O."/>
            <person name="Hibbett D.S."/>
            <person name="Nagy L.G."/>
        </authorList>
    </citation>
    <scope>NUCLEOTIDE SEQUENCE [LARGE SCALE GENOMIC DNA]</scope>
    <source>
        <strain evidence="1 2">NL-1719</strain>
    </source>
</reference>